<evidence type="ECO:0000313" key="1">
    <source>
        <dbReference type="EMBL" id="GHH51891.1"/>
    </source>
</evidence>
<accession>A0ABQ3MNA7</accession>
<dbReference type="Proteomes" id="UP000605568">
    <property type="component" value="Unassembled WGS sequence"/>
</dbReference>
<gene>
    <name evidence="1" type="ORF">GCM10017774_63070</name>
</gene>
<sequence>MAWHRTKADTTSCAGGTAHWAAYLTLQAPSRGGTERRPTPHAITGRAGGTAHWAAYLTLQAP</sequence>
<protein>
    <submittedName>
        <fullName evidence="1">Uncharacterized protein</fullName>
    </submittedName>
</protein>
<proteinExistence type="predicted"/>
<keyword evidence="2" id="KW-1185">Reference proteome</keyword>
<comment type="caution">
    <text evidence="1">The sequence shown here is derived from an EMBL/GenBank/DDBJ whole genome shotgun (WGS) entry which is preliminary data.</text>
</comment>
<organism evidence="1 2">
    <name type="scientific">Lentzea cavernae</name>
    <dbReference type="NCBI Taxonomy" id="2020703"/>
    <lineage>
        <taxon>Bacteria</taxon>
        <taxon>Bacillati</taxon>
        <taxon>Actinomycetota</taxon>
        <taxon>Actinomycetes</taxon>
        <taxon>Pseudonocardiales</taxon>
        <taxon>Pseudonocardiaceae</taxon>
        <taxon>Lentzea</taxon>
    </lineage>
</organism>
<reference evidence="2" key="1">
    <citation type="journal article" date="2019" name="Int. J. Syst. Evol. Microbiol.">
        <title>The Global Catalogue of Microorganisms (GCM) 10K type strain sequencing project: providing services to taxonomists for standard genome sequencing and annotation.</title>
        <authorList>
            <consortium name="The Broad Institute Genomics Platform"/>
            <consortium name="The Broad Institute Genome Sequencing Center for Infectious Disease"/>
            <person name="Wu L."/>
            <person name="Ma J."/>
        </authorList>
    </citation>
    <scope>NUCLEOTIDE SEQUENCE [LARGE SCALE GENOMIC DNA]</scope>
    <source>
        <strain evidence="2">CGMCC 4.7367</strain>
    </source>
</reference>
<evidence type="ECO:0000313" key="2">
    <source>
        <dbReference type="Proteomes" id="UP000605568"/>
    </source>
</evidence>
<dbReference type="EMBL" id="BNAR01000011">
    <property type="protein sequence ID" value="GHH51891.1"/>
    <property type="molecule type" value="Genomic_DNA"/>
</dbReference>
<name>A0ABQ3MNA7_9PSEU</name>